<protein>
    <submittedName>
        <fullName evidence="2">Uncharacterized protein</fullName>
    </submittedName>
</protein>
<sequence length="387" mass="43786">MTTSGLLLEAKSVPRAGHHLLRDLLQAHFGRRMSHCERYLEPGCCRSLPCKLAPIYVAPPNNGIRLTKSHDLELTDPVSAPRPGLITVIQYRHPLWALISNYLLWLSSQVSIRLGIPPEKLNYLHEPALSHHLLGALADQNDLFDEAQWGQLMEEWVGHQQAFYRKWGCGKDFSHIEWDAQKRLLYLPYEVLTSQEGAHCLLTFLRTELGQEPPETMDYPWIRPTGAVLGNRPPWLAEHLRHLLPRFVKAGNRVIQLGLPYPCVPENLTTAALEAHLSDWASQAAQAAGHGTLTTVDAPVVVPTRFEEETLVSLRAAIAQREREIGELRRARDQLAQEAQHLAQAAEISREVVEQLKTRAQTLEETLSWRLTRPLRAVLGVLQRLRS</sequence>
<keyword evidence="1" id="KW-0175">Coiled coil</keyword>
<evidence type="ECO:0000313" key="3">
    <source>
        <dbReference type="Proteomes" id="UP000471640"/>
    </source>
</evidence>
<dbReference type="Proteomes" id="UP000471640">
    <property type="component" value="Unassembled WGS sequence"/>
</dbReference>
<dbReference type="AlphaFoldDB" id="A0A6P1DUR6"/>
<evidence type="ECO:0000256" key="1">
    <source>
        <dbReference type="SAM" id="Coils"/>
    </source>
</evidence>
<proteinExistence type="predicted"/>
<feature type="coiled-coil region" evidence="1">
    <location>
        <begin position="311"/>
        <end position="366"/>
    </location>
</feature>
<dbReference type="EMBL" id="JAAIJR010000070">
    <property type="protein sequence ID" value="NEX21828.1"/>
    <property type="molecule type" value="Genomic_DNA"/>
</dbReference>
<dbReference type="RefSeq" id="WP_164654931.1">
    <property type="nucleotide sequence ID" value="NZ_JAAIJR010000070.1"/>
</dbReference>
<dbReference type="InterPro" id="IPR027417">
    <property type="entry name" value="P-loop_NTPase"/>
</dbReference>
<accession>A0A6P1DUR6</accession>
<reference evidence="3" key="1">
    <citation type="journal article" date="2020" name="Microbiol. Resour. Announc.">
        <title>Draft Genome Sequences of Thiorhodococcus mannitoliphagus and Thiorhodococcus minor, Purple Sulfur Photosynthetic Bacteria in the Gammaproteobacterial Family Chromatiaceae.</title>
        <authorList>
            <person name="Aviles F.A."/>
            <person name="Meyer T.E."/>
            <person name="Kyndt J.A."/>
        </authorList>
    </citation>
    <scope>NUCLEOTIDE SEQUENCE [LARGE SCALE GENOMIC DNA]</scope>
    <source>
        <strain evidence="3">DSM 18266</strain>
    </source>
</reference>
<dbReference type="SUPFAM" id="SSF52540">
    <property type="entry name" value="P-loop containing nucleoside triphosphate hydrolases"/>
    <property type="match status" value="1"/>
</dbReference>
<comment type="caution">
    <text evidence="2">The sequence shown here is derived from an EMBL/GenBank/DDBJ whole genome shotgun (WGS) entry which is preliminary data.</text>
</comment>
<gene>
    <name evidence="2" type="ORF">G3480_16180</name>
</gene>
<reference evidence="2 3" key="2">
    <citation type="submission" date="2020-02" db="EMBL/GenBank/DDBJ databases">
        <title>Genome sequences of Thiorhodococcus mannitoliphagus and Thiorhodococcus minor, purple sulfur photosynthetic bacteria in the gammaproteobacterial family, Chromatiaceae.</title>
        <authorList>
            <person name="Aviles F.A."/>
            <person name="Meyer T.E."/>
            <person name="Kyndt J.A."/>
        </authorList>
    </citation>
    <scope>NUCLEOTIDE SEQUENCE [LARGE SCALE GENOMIC DNA]</scope>
    <source>
        <strain evidence="2 3">DSM 18266</strain>
    </source>
</reference>
<evidence type="ECO:0000313" key="2">
    <source>
        <dbReference type="EMBL" id="NEX21828.1"/>
    </source>
</evidence>
<keyword evidence="3" id="KW-1185">Reference proteome</keyword>
<organism evidence="2 3">
    <name type="scientific">Thiorhodococcus mannitoliphagus</name>
    <dbReference type="NCBI Taxonomy" id="329406"/>
    <lineage>
        <taxon>Bacteria</taxon>
        <taxon>Pseudomonadati</taxon>
        <taxon>Pseudomonadota</taxon>
        <taxon>Gammaproteobacteria</taxon>
        <taxon>Chromatiales</taxon>
        <taxon>Chromatiaceae</taxon>
        <taxon>Thiorhodococcus</taxon>
    </lineage>
</organism>
<name>A0A6P1DUR6_9GAMM</name>